<organism evidence="2 3">
    <name type="scientific">Steinernema glaseri</name>
    <dbReference type="NCBI Taxonomy" id="37863"/>
    <lineage>
        <taxon>Eukaryota</taxon>
        <taxon>Metazoa</taxon>
        <taxon>Ecdysozoa</taxon>
        <taxon>Nematoda</taxon>
        <taxon>Chromadorea</taxon>
        <taxon>Rhabditida</taxon>
        <taxon>Tylenchina</taxon>
        <taxon>Panagrolaimomorpha</taxon>
        <taxon>Strongyloidoidea</taxon>
        <taxon>Steinernematidae</taxon>
        <taxon>Steinernema</taxon>
    </lineage>
</organism>
<protein>
    <submittedName>
        <fullName evidence="3">Uncharacterized protein</fullName>
    </submittedName>
</protein>
<feature type="compositionally biased region" description="Polar residues" evidence="1">
    <location>
        <begin position="68"/>
        <end position="77"/>
    </location>
</feature>
<evidence type="ECO:0000313" key="3">
    <source>
        <dbReference type="WBParaSite" id="L893_g23251.t1"/>
    </source>
</evidence>
<dbReference type="AlphaFoldDB" id="A0A1I7Z697"/>
<reference evidence="3" key="1">
    <citation type="submission" date="2016-11" db="UniProtKB">
        <authorList>
            <consortium name="WormBaseParasite"/>
        </authorList>
    </citation>
    <scope>IDENTIFICATION</scope>
</reference>
<keyword evidence="2" id="KW-1185">Reference proteome</keyword>
<evidence type="ECO:0000313" key="2">
    <source>
        <dbReference type="Proteomes" id="UP000095287"/>
    </source>
</evidence>
<dbReference type="Proteomes" id="UP000095287">
    <property type="component" value="Unplaced"/>
</dbReference>
<feature type="region of interest" description="Disordered" evidence="1">
    <location>
        <begin position="51"/>
        <end position="99"/>
    </location>
</feature>
<dbReference type="WBParaSite" id="L893_g23251.t1">
    <property type="protein sequence ID" value="L893_g23251.t1"/>
    <property type="gene ID" value="L893_g23251"/>
</dbReference>
<name>A0A1I7Z697_9BILA</name>
<evidence type="ECO:0000256" key="1">
    <source>
        <dbReference type="SAM" id="MobiDB-lite"/>
    </source>
</evidence>
<proteinExistence type="predicted"/>
<accession>A0A1I7Z697</accession>
<sequence>MLILPDLLAPEGDMQTGKLAKDLCAYYGKVAVFLLESSNYCFTGSSTPARRQGFLGSEEHSPTHESQRTTSVDSSDGATDKMSLTPADAISQKIGKALP</sequence>
<feature type="compositionally biased region" description="Basic and acidic residues" evidence="1">
    <location>
        <begin position="57"/>
        <end position="67"/>
    </location>
</feature>